<accession>A0ACC3D9K6</accession>
<dbReference type="Proteomes" id="UP001186974">
    <property type="component" value="Unassembled WGS sequence"/>
</dbReference>
<evidence type="ECO:0000313" key="1">
    <source>
        <dbReference type="EMBL" id="KAK3064039.1"/>
    </source>
</evidence>
<comment type="caution">
    <text evidence="1">The sequence shown here is derived from an EMBL/GenBank/DDBJ whole genome shotgun (WGS) entry which is preliminary data.</text>
</comment>
<organism evidence="1 2">
    <name type="scientific">Coniosporium uncinatum</name>
    <dbReference type="NCBI Taxonomy" id="93489"/>
    <lineage>
        <taxon>Eukaryota</taxon>
        <taxon>Fungi</taxon>
        <taxon>Dikarya</taxon>
        <taxon>Ascomycota</taxon>
        <taxon>Pezizomycotina</taxon>
        <taxon>Dothideomycetes</taxon>
        <taxon>Dothideomycetes incertae sedis</taxon>
        <taxon>Coniosporium</taxon>
    </lineage>
</organism>
<protein>
    <submittedName>
        <fullName evidence="1">Uncharacterized protein</fullName>
    </submittedName>
</protein>
<reference evidence="1" key="1">
    <citation type="submission" date="2024-09" db="EMBL/GenBank/DDBJ databases">
        <title>Black Yeasts Isolated from many extreme environments.</title>
        <authorList>
            <person name="Coleine C."/>
            <person name="Stajich J.E."/>
            <person name="Selbmann L."/>
        </authorList>
    </citation>
    <scope>NUCLEOTIDE SEQUENCE</scope>
    <source>
        <strain evidence="1">CCFEE 5737</strain>
    </source>
</reference>
<name>A0ACC3D9K6_9PEZI</name>
<feature type="non-terminal residue" evidence="1">
    <location>
        <position position="1"/>
    </location>
</feature>
<sequence>ALLVRHESYMASAEAERSHLSASIAELESEKKSLEARNTSLIEENRSLLDQLEDLNGALGRSEASVESLAATLLDTQREVQRLTVLAGRTEDLERQMEWLEGEHESLKRSLEYKDEGEKTAVQRWRNAEQVIAGLHDQVERIEREAREERERHEEVVGRMERTRAVERELDSAAGRLKGAAAFKTVAEGNRPSVVSHFVKDILQDNANLQLGIVELRDMLQNSNEEVERLREQVPFHQPVDVREDEVTTPNLQRELQKELGLDLPQTQPQPQPAAVHVHHHYHAPEATAKPKRPAERRVKRKRNVVSPGVFTSSSSRTPSFNSAVTPSYALASAILSQTSVSIPQQPQPHRWSMQSNQSYLSGSSSPYPNSNRTSSVFDRVFSDAGMESSRPTSPESSGPVSPEMAPLSRKEMQKALRCNSSLPNSLSQTDPRRDSENMQLSNYIPEEDIAEMDLTASQQTIIHQELEDSPVPDTESQNIHDINAPDTLQRSTDDAALNTTTISADIYRPSFHRRAASHESLLSVSGMDIHTLKSRPSQVLVVGGGLSSRFAAPSSLAATSASATVSAATATAARPTAGLRRGDSKMVLASVAGGQRCSSDGSATGMAQTQAPVKKKGSEGSLGGWVGGWVRGKWGYAPPPSPSPSPSPSAAQTSRASSSSSSSSSRPPARPPALAHQSSSSSTASLSTSMAQRAKRPTLVSASTSASTTVPIITEEEADDGDGEVNDNDFDPTPTSQAKDSKKRLIGLPSPPLFLPSSRPPKPLHAKNEDDDDDKPSRILDMEATPVPQVMQAPRLRTPGINQKGWVLGFGPEPPTPARVEVDVEGRGVDWEGLREGLLEV</sequence>
<dbReference type="EMBL" id="JAWDJW010006634">
    <property type="protein sequence ID" value="KAK3064039.1"/>
    <property type="molecule type" value="Genomic_DNA"/>
</dbReference>
<keyword evidence="2" id="KW-1185">Reference proteome</keyword>
<gene>
    <name evidence="1" type="ORF">LTS18_010693</name>
</gene>
<proteinExistence type="predicted"/>
<evidence type="ECO:0000313" key="2">
    <source>
        <dbReference type="Proteomes" id="UP001186974"/>
    </source>
</evidence>